<dbReference type="InterPro" id="IPR004546">
    <property type="entry name" value="Restrct_endonuc_T1M"/>
</dbReference>
<dbReference type="GO" id="GO:0009307">
    <property type="term" value="P:DNA restriction-modification system"/>
    <property type="evidence" value="ECO:0007669"/>
    <property type="project" value="UniProtKB-KW"/>
</dbReference>
<keyword evidence="4 10" id="KW-0808">Transferase</keyword>
<evidence type="ECO:0000256" key="7">
    <source>
        <dbReference type="ARBA" id="ARBA00047942"/>
    </source>
</evidence>
<dbReference type="STRING" id="264462.Bd3696"/>
<dbReference type="Proteomes" id="UP000008080">
    <property type="component" value="Chromosome"/>
</dbReference>
<dbReference type="GO" id="GO:0008170">
    <property type="term" value="F:N-methyltransferase activity"/>
    <property type="evidence" value="ECO:0007669"/>
    <property type="project" value="InterPro"/>
</dbReference>
<feature type="domain" description="N6 adenine-specific DNA methyltransferase N-terminal" evidence="9">
    <location>
        <begin position="10"/>
        <end position="144"/>
    </location>
</feature>
<dbReference type="NCBIfam" id="TIGR00497">
    <property type="entry name" value="hsdM"/>
    <property type="match status" value="1"/>
</dbReference>
<dbReference type="GO" id="GO:0032259">
    <property type="term" value="P:methylation"/>
    <property type="evidence" value="ECO:0007669"/>
    <property type="project" value="UniProtKB-KW"/>
</dbReference>
<dbReference type="EMBL" id="BX842656">
    <property type="protein sequence ID" value="CAE81066.1"/>
    <property type="molecule type" value="Genomic_DNA"/>
</dbReference>
<dbReference type="Pfam" id="PF12161">
    <property type="entry name" value="HsdM_N"/>
    <property type="match status" value="1"/>
</dbReference>
<dbReference type="InterPro" id="IPR038333">
    <property type="entry name" value="T1MK-like_N_sf"/>
</dbReference>
<dbReference type="GO" id="GO:0003677">
    <property type="term" value="F:DNA binding"/>
    <property type="evidence" value="ECO:0007669"/>
    <property type="project" value="InterPro"/>
</dbReference>
<dbReference type="InterPro" id="IPR051537">
    <property type="entry name" value="DNA_Adenine_Mtase"/>
</dbReference>
<dbReference type="AlphaFoldDB" id="Q6MH61"/>
<evidence type="ECO:0000256" key="4">
    <source>
        <dbReference type="ARBA" id="ARBA00022679"/>
    </source>
</evidence>
<keyword evidence="6" id="KW-0680">Restriction system</keyword>
<dbReference type="PRINTS" id="PR00507">
    <property type="entry name" value="N12N6MTFRASE"/>
</dbReference>
<dbReference type="PANTHER" id="PTHR42933:SF3">
    <property type="entry name" value="TYPE I RESTRICTION ENZYME MJAVIII METHYLASE SUBUNIT"/>
    <property type="match status" value="1"/>
</dbReference>
<dbReference type="Gene3D" id="1.20.1260.30">
    <property type="match status" value="1"/>
</dbReference>
<dbReference type="Gene3D" id="3.40.50.150">
    <property type="entry name" value="Vaccinia Virus protein VP39"/>
    <property type="match status" value="1"/>
</dbReference>
<proteinExistence type="inferred from homology"/>
<evidence type="ECO:0000256" key="2">
    <source>
        <dbReference type="ARBA" id="ARBA00011900"/>
    </source>
</evidence>
<name>Q6MH61_BDEBA</name>
<evidence type="ECO:0000256" key="3">
    <source>
        <dbReference type="ARBA" id="ARBA00022603"/>
    </source>
</evidence>
<sequence>MSKVTQDEINKILWDACDTFRGVVDAGEYKNYILTMLFIKYLSDTYEEKYEEYEKQFGGNESRIKRALEKENFVLPVGCHFKDIYAQKEEKNIGEIIDIALEKIEKANKEKLENVFRNVSFNSEANLGKTKDRNARLKHLLDDFNNQKLNMRKSNIGDLDVIGNAYEYLIANFAAGAGKKAGEFYTPSEVSQLLAKLVAPQKGNRIYDPTCGSGSLLIRCAEQLTKKGENDFQIYGQEITGATWALAKMNMFLHGFDRSVIENGDTIRSPLHLEDDTIMKFDIVVANPPFSLEKWGIEEAKNDPYDRFSYGIPPQSYGELAFVQHMIASLNENGKAAVVLPHGVLFRGSSEQKIREGIIKGTDVLKGDLLEAVIGLPTNLFFGTGIPAAIMVLNKNKPVERKGKVLFINADLEFQEGKNQNKLRVSDIDHIVKNFKEFKTENLYRHEEKHFSRVVDVRDIEDNEFNLNIRRYADTSPPPEIFDVKAILHGGIPRREIEDGYIQDIIDGFDISIIFDERDRDYYVFKKEIDSKEKIRELMGDVDQSIILQFERWWDKYSTTLRGIESQITEAEKEINSILKVLNYE</sequence>
<evidence type="ECO:0000256" key="5">
    <source>
        <dbReference type="ARBA" id="ARBA00022691"/>
    </source>
</evidence>
<dbReference type="RefSeq" id="WP_011166009.1">
    <property type="nucleotide sequence ID" value="NC_005363.1"/>
</dbReference>
<comment type="similarity">
    <text evidence="1">Belongs to the N(4)/N(6)-methyltransferase family.</text>
</comment>
<dbReference type="REBASE" id="7743">
    <property type="entry name" value="M.BbaHDORF3696P"/>
</dbReference>
<dbReference type="InterPro" id="IPR002052">
    <property type="entry name" value="DNA_methylase_N6_adenine_CS"/>
</dbReference>
<organism evidence="10 11">
    <name type="scientific">Bdellovibrio bacteriovorus (strain ATCC 15356 / DSM 50701 / NCIMB 9529 / HD100)</name>
    <dbReference type="NCBI Taxonomy" id="264462"/>
    <lineage>
        <taxon>Bacteria</taxon>
        <taxon>Pseudomonadati</taxon>
        <taxon>Bdellovibrionota</taxon>
        <taxon>Bdellovibrionia</taxon>
        <taxon>Bdellovibrionales</taxon>
        <taxon>Pseudobdellovibrionaceae</taxon>
        <taxon>Bdellovibrio</taxon>
    </lineage>
</organism>
<dbReference type="PROSITE" id="PS00092">
    <property type="entry name" value="N6_MTASE"/>
    <property type="match status" value="1"/>
</dbReference>
<accession>Q6MH61</accession>
<dbReference type="PANTHER" id="PTHR42933">
    <property type="entry name" value="SLR6095 PROTEIN"/>
    <property type="match status" value="1"/>
</dbReference>
<keyword evidence="5" id="KW-0949">S-adenosyl-L-methionine</keyword>
<feature type="domain" description="DNA methylase adenine-specific" evidence="8">
    <location>
        <begin position="159"/>
        <end position="476"/>
    </location>
</feature>
<dbReference type="InterPro" id="IPR003356">
    <property type="entry name" value="DNA_methylase_A-5"/>
</dbReference>
<comment type="catalytic activity">
    <reaction evidence="7">
        <text>a 2'-deoxyadenosine in DNA + S-adenosyl-L-methionine = an N(6)-methyl-2'-deoxyadenosine in DNA + S-adenosyl-L-homocysteine + H(+)</text>
        <dbReference type="Rhea" id="RHEA:15197"/>
        <dbReference type="Rhea" id="RHEA-COMP:12418"/>
        <dbReference type="Rhea" id="RHEA-COMP:12419"/>
        <dbReference type="ChEBI" id="CHEBI:15378"/>
        <dbReference type="ChEBI" id="CHEBI:57856"/>
        <dbReference type="ChEBI" id="CHEBI:59789"/>
        <dbReference type="ChEBI" id="CHEBI:90615"/>
        <dbReference type="ChEBI" id="CHEBI:90616"/>
        <dbReference type="EC" id="2.1.1.72"/>
    </reaction>
</comment>
<dbReference type="SUPFAM" id="SSF53335">
    <property type="entry name" value="S-adenosyl-L-methionine-dependent methyltransferases"/>
    <property type="match status" value="1"/>
</dbReference>
<evidence type="ECO:0000256" key="1">
    <source>
        <dbReference type="ARBA" id="ARBA00006594"/>
    </source>
</evidence>
<evidence type="ECO:0000313" key="11">
    <source>
        <dbReference type="Proteomes" id="UP000008080"/>
    </source>
</evidence>
<evidence type="ECO:0000313" key="10">
    <source>
        <dbReference type="EMBL" id="CAE81066.1"/>
    </source>
</evidence>
<keyword evidence="3 10" id="KW-0489">Methyltransferase</keyword>
<dbReference type="KEGG" id="bba:Bd3696"/>
<dbReference type="EC" id="2.1.1.72" evidence="2"/>
<evidence type="ECO:0000259" key="9">
    <source>
        <dbReference type="Pfam" id="PF12161"/>
    </source>
</evidence>
<dbReference type="CDD" id="cd02440">
    <property type="entry name" value="AdoMet_MTases"/>
    <property type="match status" value="1"/>
</dbReference>
<dbReference type="InterPro" id="IPR022749">
    <property type="entry name" value="D12N6_MeTrfase_N"/>
</dbReference>
<dbReference type="GeneID" id="93014482"/>
<dbReference type="GO" id="GO:0009007">
    <property type="term" value="F:site-specific DNA-methyltransferase (adenine-specific) activity"/>
    <property type="evidence" value="ECO:0007669"/>
    <property type="project" value="UniProtKB-EC"/>
</dbReference>
<dbReference type="eggNOG" id="COG0286">
    <property type="taxonomic scope" value="Bacteria"/>
</dbReference>
<dbReference type="HOGENOM" id="CLU_013049_4_2_7"/>
<keyword evidence="11" id="KW-1185">Reference proteome</keyword>
<dbReference type="Pfam" id="PF02384">
    <property type="entry name" value="N6_Mtase"/>
    <property type="match status" value="1"/>
</dbReference>
<protein>
    <recommendedName>
        <fullName evidence="2">site-specific DNA-methyltransferase (adenine-specific)</fullName>
        <ecNumber evidence="2">2.1.1.72</ecNumber>
    </recommendedName>
</protein>
<reference evidence="10 11" key="1">
    <citation type="journal article" date="2004" name="Science">
        <title>A predator unmasked: life cycle of Bdellovibrio bacteriovorus from a genomic perspective.</title>
        <authorList>
            <person name="Rendulic S."/>
            <person name="Jagtap P."/>
            <person name="Rosinus A."/>
            <person name="Eppinger M."/>
            <person name="Baar C."/>
            <person name="Lanz C."/>
            <person name="Keller H."/>
            <person name="Lambert C."/>
            <person name="Evans K.J."/>
            <person name="Goesmann A."/>
            <person name="Meyer F."/>
            <person name="Sockett R.E."/>
            <person name="Schuster S.C."/>
        </authorList>
    </citation>
    <scope>NUCLEOTIDE SEQUENCE [LARGE SCALE GENOMIC DNA]</scope>
    <source>
        <strain evidence="11">ATCC 15356 / DSM 50701 / NCIMB 9529 / HD100</strain>
    </source>
</reference>
<evidence type="ECO:0000259" key="8">
    <source>
        <dbReference type="Pfam" id="PF02384"/>
    </source>
</evidence>
<evidence type="ECO:0000256" key="6">
    <source>
        <dbReference type="ARBA" id="ARBA00022747"/>
    </source>
</evidence>
<gene>
    <name evidence="10" type="primary">hsdM</name>
    <name evidence="10" type="ordered locus">Bd3696</name>
</gene>
<dbReference type="InterPro" id="IPR029063">
    <property type="entry name" value="SAM-dependent_MTases_sf"/>
</dbReference>